<sequence>MNKIQRSIEAVMAGTLQVEREPDYCLKLARQVVENANGWKSGELYTRVNIWAHLTPANKRRAPAVPWARSLEQAFIDQRMTVPLGQVRAGDLVFSRLPADEGHVGVVGLDAKGQPRVLENATVRRGVQLGGSVNWVPLEQWGGLTTVGRLPDAWVLEADPVVVHGQPGTAEAERTVVRIFDPATNLQVGTGTLVADKVYVHPK</sequence>
<dbReference type="Proteomes" id="UP000245368">
    <property type="component" value="Chromosome"/>
</dbReference>
<dbReference type="RefSeq" id="WP_109825098.1">
    <property type="nucleotide sequence ID" value="NZ_CP029494.1"/>
</dbReference>
<evidence type="ECO:0000313" key="2">
    <source>
        <dbReference type="Proteomes" id="UP000245368"/>
    </source>
</evidence>
<keyword evidence="2" id="KW-1185">Reference proteome</keyword>
<reference evidence="1 2" key="1">
    <citation type="submission" date="2018-05" db="EMBL/GenBank/DDBJ databases">
        <title>Complete Genome Sequence of Deinococcus sp. strain 17bor-2.</title>
        <authorList>
            <person name="Srinivasan S."/>
        </authorList>
    </citation>
    <scope>NUCLEOTIDE SEQUENCE [LARGE SCALE GENOMIC DNA]</scope>
    <source>
        <strain evidence="1 2">17bor-2</strain>
    </source>
</reference>
<proteinExistence type="predicted"/>
<dbReference type="AlphaFoldDB" id="A0A2Z3JDW1"/>
<evidence type="ECO:0000313" key="1">
    <source>
        <dbReference type="EMBL" id="AWN22226.1"/>
    </source>
</evidence>
<protein>
    <submittedName>
        <fullName evidence="1">Uncharacterized protein</fullName>
    </submittedName>
</protein>
<dbReference type="OrthoDB" id="70841at2"/>
<organism evidence="1 2">
    <name type="scientific">Deinococcus irradiatisoli</name>
    <dbReference type="NCBI Taxonomy" id="2202254"/>
    <lineage>
        <taxon>Bacteria</taxon>
        <taxon>Thermotogati</taxon>
        <taxon>Deinococcota</taxon>
        <taxon>Deinococci</taxon>
        <taxon>Deinococcales</taxon>
        <taxon>Deinococcaceae</taxon>
        <taxon>Deinococcus</taxon>
    </lineage>
</organism>
<dbReference type="KEGG" id="dez:DKM44_02390"/>
<dbReference type="EMBL" id="CP029494">
    <property type="protein sequence ID" value="AWN22226.1"/>
    <property type="molecule type" value="Genomic_DNA"/>
</dbReference>
<accession>A0A2Z3JDW1</accession>
<gene>
    <name evidence="1" type="ORF">DKM44_02390</name>
</gene>
<name>A0A2Z3JDW1_9DEIO</name>